<keyword evidence="3" id="KW-1185">Reference proteome</keyword>
<dbReference type="Proteomes" id="UP001412239">
    <property type="component" value="Unassembled WGS sequence"/>
</dbReference>
<gene>
    <name evidence="2" type="ORF">GSTUAT00005184001</name>
</gene>
<proteinExistence type="predicted"/>
<protein>
    <submittedName>
        <fullName evidence="2">Uncharacterized protein</fullName>
    </submittedName>
</protein>
<organism evidence="2 3">
    <name type="scientific">Tuber aestivum</name>
    <name type="common">summer truffle</name>
    <dbReference type="NCBI Taxonomy" id="59557"/>
    <lineage>
        <taxon>Eukaryota</taxon>
        <taxon>Fungi</taxon>
        <taxon>Dikarya</taxon>
        <taxon>Ascomycota</taxon>
        <taxon>Pezizomycotina</taxon>
        <taxon>Pezizomycetes</taxon>
        <taxon>Pezizales</taxon>
        <taxon>Tuberaceae</taxon>
        <taxon>Tuber</taxon>
    </lineage>
</organism>
<accession>A0A292PUD8</accession>
<name>A0A292PUD8_9PEZI</name>
<evidence type="ECO:0000313" key="3">
    <source>
        <dbReference type="Proteomes" id="UP001412239"/>
    </source>
</evidence>
<keyword evidence="1" id="KW-0472">Membrane</keyword>
<keyword evidence="1" id="KW-0812">Transmembrane</keyword>
<feature type="transmembrane region" description="Helical" evidence="1">
    <location>
        <begin position="23"/>
        <end position="44"/>
    </location>
</feature>
<evidence type="ECO:0000256" key="1">
    <source>
        <dbReference type="SAM" id="Phobius"/>
    </source>
</evidence>
<keyword evidence="1" id="KW-1133">Transmembrane helix</keyword>
<dbReference type="EMBL" id="LN891040">
    <property type="protein sequence ID" value="CUS10734.1"/>
    <property type="molecule type" value="Genomic_DNA"/>
</dbReference>
<dbReference type="AlphaFoldDB" id="A0A292PUD8"/>
<evidence type="ECO:0000313" key="2">
    <source>
        <dbReference type="EMBL" id="CUS10734.1"/>
    </source>
</evidence>
<reference evidence="2" key="1">
    <citation type="submission" date="2015-10" db="EMBL/GenBank/DDBJ databases">
        <authorList>
            <person name="Regsiter A."/>
            <person name="william w."/>
        </authorList>
    </citation>
    <scope>NUCLEOTIDE SEQUENCE</scope>
    <source>
        <strain evidence="2">Montdore</strain>
    </source>
</reference>
<sequence length="164" mass="17507">MLLVVIQIIPAPARALGWLLYSLFLLLTLSTLALGYLGSAIMSIPPNVDELLRELSLLSSSGSDLNMVVTSYAGDSEPINAAAVGACAEFTTGYHLDSESPALGGYLDWGVIDADWSGSAILVDPQNSWVEPNAVSNPFDGWLEYGLITRDTYPDGYAGYSWAV</sequence>